<dbReference type="CDD" id="cd09917">
    <property type="entry name" value="F-box_SF"/>
    <property type="match status" value="1"/>
</dbReference>
<protein>
    <recommendedName>
        <fullName evidence="4">F-box domain-containing protein</fullName>
    </recommendedName>
</protein>
<feature type="compositionally biased region" description="Polar residues" evidence="1">
    <location>
        <begin position="8"/>
        <end position="23"/>
    </location>
</feature>
<accession>A0A0F7VF72</accession>
<sequence length="330" mass="38027">MGGESLVHGTSWSTLSTHASTSPPSLHCRNQIDVEPQILALTTVLGTTELVEAIMLQLDMRSLIKVQQVCQRWKQIITHSIQLQQALYIEPSKAHAKIRTTNPLIEEIILPQLLLRSRNFIIPGKYPNFEPCFRKEASWRKMLPQQTPTSTIGVIEIVRHEKYRFTKLAVEPESLRMEHLLDAMENGVLMPTPNNRVFWTTVARSLNFEIWGQNWVQTKSPLPDGMPWIPANVDWDTLRLGVASMCLEQSGCDFVIISEWPQRLFQDDMCPCQTTILDRWLESTFGRCEVLIAREEASHTYAFKEGNVPVLRQLCEQCCRRRFARRLFIP</sequence>
<dbReference type="Proteomes" id="UP000042958">
    <property type="component" value="Unassembled WGS sequence"/>
</dbReference>
<evidence type="ECO:0000313" key="3">
    <source>
        <dbReference type="Proteomes" id="UP000042958"/>
    </source>
</evidence>
<dbReference type="EMBL" id="CDHK01000003">
    <property type="protein sequence ID" value="CEO59351.1"/>
    <property type="molecule type" value="Genomic_DNA"/>
</dbReference>
<proteinExistence type="predicted"/>
<gene>
    <name evidence="2" type="ORF">PMG11_04029</name>
</gene>
<dbReference type="OrthoDB" id="3800738at2759"/>
<reference evidence="3" key="1">
    <citation type="journal article" date="2015" name="Genome Announc.">
        <title>Draft genome sequence of the fungus Penicillium brasilianum MG11.</title>
        <authorList>
            <person name="Horn F."/>
            <person name="Linde J."/>
            <person name="Mattern D.J."/>
            <person name="Walther G."/>
            <person name="Guthke R."/>
            <person name="Brakhage A.A."/>
            <person name="Valiante V."/>
        </authorList>
    </citation>
    <scope>NUCLEOTIDE SEQUENCE [LARGE SCALE GENOMIC DNA]</scope>
    <source>
        <strain evidence="3">MG11</strain>
    </source>
</reference>
<feature type="region of interest" description="Disordered" evidence="1">
    <location>
        <begin position="1"/>
        <end position="23"/>
    </location>
</feature>
<dbReference type="AlphaFoldDB" id="A0A0F7VF72"/>
<evidence type="ECO:0008006" key="4">
    <source>
        <dbReference type="Google" id="ProtNLM"/>
    </source>
</evidence>
<evidence type="ECO:0000256" key="1">
    <source>
        <dbReference type="SAM" id="MobiDB-lite"/>
    </source>
</evidence>
<dbReference type="Gene3D" id="1.20.1280.50">
    <property type="match status" value="1"/>
</dbReference>
<dbReference type="InterPro" id="IPR036047">
    <property type="entry name" value="F-box-like_dom_sf"/>
</dbReference>
<evidence type="ECO:0000313" key="2">
    <source>
        <dbReference type="EMBL" id="CEO59351.1"/>
    </source>
</evidence>
<keyword evidence="3" id="KW-1185">Reference proteome</keyword>
<name>A0A0F7VF72_PENBI</name>
<organism evidence="2 3">
    <name type="scientific">Penicillium brasilianum</name>
    <dbReference type="NCBI Taxonomy" id="104259"/>
    <lineage>
        <taxon>Eukaryota</taxon>
        <taxon>Fungi</taxon>
        <taxon>Dikarya</taxon>
        <taxon>Ascomycota</taxon>
        <taxon>Pezizomycotina</taxon>
        <taxon>Eurotiomycetes</taxon>
        <taxon>Eurotiomycetidae</taxon>
        <taxon>Eurotiales</taxon>
        <taxon>Aspergillaceae</taxon>
        <taxon>Penicillium</taxon>
    </lineage>
</organism>
<dbReference type="STRING" id="104259.A0A0F7VF72"/>
<dbReference type="SUPFAM" id="SSF81383">
    <property type="entry name" value="F-box domain"/>
    <property type="match status" value="1"/>
</dbReference>